<dbReference type="PANTHER" id="PTHR34482:SF36">
    <property type="entry name" value="RETROTRANSPOSON GAG DOMAIN-CONTAINING PROTEIN"/>
    <property type="match status" value="1"/>
</dbReference>
<dbReference type="OrthoDB" id="2272416at2759"/>
<dbReference type="Proteomes" id="UP000235220">
    <property type="component" value="Chromosome 6"/>
</dbReference>
<dbReference type="Pfam" id="PF03732">
    <property type="entry name" value="Retrotrans_gag"/>
    <property type="match status" value="1"/>
</dbReference>
<sequence>MVRPRRPTDVPEDDLPRGDGNYAMARVLNRMTEFLQQNFRPQQGEQYRVMQAGCTYERFLAHRTPTFTGEEDPLRARRWIQDLEITFEVYGCTEAQIVLYGSYMLQGEAPNWWETKQSLLEMELGSLAAVSWQCFKKEFDDRFFPVSVRRQKARKFNNLVQGDMTVEQYAWKFMELGRFAPHLIATEEMRAERFQEGLLPQIRRQVACLEIQNFQRLVNVASIAEREQGAVVGSPSGKKRLNVNGEGSSSGSPQKFVQRTGARVQAASGIRMGGRAPVCGRCNRAHEGECRQGRNQCFECGQTGHFYRECPGRIQGNQGGHQAGRTNQRQVVQARMYAVTPGSADDEIPETQDAGVMAGETETCNRGYDTLGSCFGWLGSGHGDDFQSG</sequence>
<feature type="region of interest" description="Disordered" evidence="2">
    <location>
        <begin position="231"/>
        <end position="258"/>
    </location>
</feature>
<dbReference type="PROSITE" id="PS50158">
    <property type="entry name" value="ZF_CCHC"/>
    <property type="match status" value="1"/>
</dbReference>
<organism evidence="4 5">
    <name type="scientific">Juglans regia</name>
    <name type="common">English walnut</name>
    <dbReference type="NCBI Taxonomy" id="51240"/>
    <lineage>
        <taxon>Eukaryota</taxon>
        <taxon>Viridiplantae</taxon>
        <taxon>Streptophyta</taxon>
        <taxon>Embryophyta</taxon>
        <taxon>Tracheophyta</taxon>
        <taxon>Spermatophyta</taxon>
        <taxon>Magnoliopsida</taxon>
        <taxon>eudicotyledons</taxon>
        <taxon>Gunneridae</taxon>
        <taxon>Pentapetalae</taxon>
        <taxon>rosids</taxon>
        <taxon>fabids</taxon>
        <taxon>Fagales</taxon>
        <taxon>Juglandaceae</taxon>
        <taxon>Juglans</taxon>
    </lineage>
</organism>
<proteinExistence type="predicted"/>
<dbReference type="GeneID" id="108982797"/>
<dbReference type="PANTHER" id="PTHR34482">
    <property type="entry name" value="DNA DAMAGE-INDUCIBLE PROTEIN 1-LIKE"/>
    <property type="match status" value="1"/>
</dbReference>
<dbReference type="GO" id="GO:0008270">
    <property type="term" value="F:zinc ion binding"/>
    <property type="evidence" value="ECO:0007669"/>
    <property type="project" value="UniProtKB-KW"/>
</dbReference>
<dbReference type="RefSeq" id="XP_035546699.1">
    <property type="nucleotide sequence ID" value="XM_035690806.1"/>
</dbReference>
<evidence type="ECO:0000256" key="2">
    <source>
        <dbReference type="SAM" id="MobiDB-lite"/>
    </source>
</evidence>
<evidence type="ECO:0000313" key="5">
    <source>
        <dbReference type="RefSeq" id="XP_035546699.1"/>
    </source>
</evidence>
<dbReference type="InterPro" id="IPR036875">
    <property type="entry name" value="Znf_CCHC_sf"/>
</dbReference>
<dbReference type="AlphaFoldDB" id="A0A6P9EGT7"/>
<dbReference type="SMART" id="SM00343">
    <property type="entry name" value="ZnF_C2HC"/>
    <property type="match status" value="1"/>
</dbReference>
<keyword evidence="1" id="KW-0862">Zinc</keyword>
<evidence type="ECO:0000259" key="3">
    <source>
        <dbReference type="PROSITE" id="PS50158"/>
    </source>
</evidence>
<evidence type="ECO:0000256" key="1">
    <source>
        <dbReference type="PROSITE-ProRule" id="PRU00047"/>
    </source>
</evidence>
<dbReference type="InterPro" id="IPR005162">
    <property type="entry name" value="Retrotrans_gag_dom"/>
</dbReference>
<dbReference type="GO" id="GO:0003676">
    <property type="term" value="F:nucleic acid binding"/>
    <property type="evidence" value="ECO:0007669"/>
    <property type="project" value="InterPro"/>
</dbReference>
<dbReference type="InParanoid" id="A0A6P9EGT7"/>
<keyword evidence="1" id="KW-0479">Metal-binding</keyword>
<gene>
    <name evidence="5" type="primary">LOC108982797</name>
</gene>
<dbReference type="KEGG" id="jre:108982797"/>
<keyword evidence="1" id="KW-0863">Zinc-finger</keyword>
<protein>
    <submittedName>
        <fullName evidence="5">Uncharacterized protein LOC108982797</fullName>
    </submittedName>
</protein>
<feature type="domain" description="CCHC-type" evidence="3">
    <location>
        <begin position="297"/>
        <end position="311"/>
    </location>
</feature>
<dbReference type="SUPFAM" id="SSF57756">
    <property type="entry name" value="Retrovirus zinc finger-like domains"/>
    <property type="match status" value="1"/>
</dbReference>
<keyword evidence="4" id="KW-1185">Reference proteome</keyword>
<feature type="compositionally biased region" description="Polar residues" evidence="2">
    <location>
        <begin position="245"/>
        <end position="257"/>
    </location>
</feature>
<dbReference type="InterPro" id="IPR001878">
    <property type="entry name" value="Znf_CCHC"/>
</dbReference>
<name>A0A6P9EGT7_JUGRE</name>
<accession>A0A6P9EGT7</accession>
<reference evidence="5" key="1">
    <citation type="submission" date="2025-08" db="UniProtKB">
        <authorList>
            <consortium name="RefSeq"/>
        </authorList>
    </citation>
    <scope>IDENTIFICATION</scope>
    <source>
        <tissue evidence="5">Leaves</tissue>
    </source>
</reference>
<evidence type="ECO:0000313" key="4">
    <source>
        <dbReference type="Proteomes" id="UP000235220"/>
    </source>
</evidence>
<dbReference type="Gene3D" id="4.10.60.10">
    <property type="entry name" value="Zinc finger, CCHC-type"/>
    <property type="match status" value="1"/>
</dbReference>